<reference evidence="1" key="1">
    <citation type="submission" date="2020-07" db="EMBL/GenBank/DDBJ databases">
        <authorList>
            <person name="Camacho E."/>
        </authorList>
    </citation>
    <scope>NUCLEOTIDE SEQUENCE</scope>
    <source>
        <strain evidence="1">MPO218</strain>
    </source>
</reference>
<dbReference type="RefSeq" id="WP_012050363.1">
    <property type="nucleotide sequence ID" value="NZ_CP059319.1"/>
</dbReference>
<dbReference type="AlphaFoldDB" id="A0A975D6J7"/>
<protein>
    <submittedName>
        <fullName evidence="1">Uncharacterized protein</fullName>
    </submittedName>
</protein>
<name>A0A975D6J7_9SPHN</name>
<gene>
    <name evidence="1" type="ORF">HRJ34_10805</name>
</gene>
<evidence type="ECO:0000313" key="1">
    <source>
        <dbReference type="EMBL" id="QTH23947.1"/>
    </source>
</evidence>
<reference evidence="1" key="2">
    <citation type="submission" date="2021-04" db="EMBL/GenBank/DDBJ databases">
        <title>Isolation and genomic analysis of the ibuprofen-degrading bacterium Sphingomonas strain MPO218.</title>
        <authorList>
            <person name="Aulestia M."/>
            <person name="Flores A."/>
            <person name="Mangas E.L."/>
            <person name="Perez-Pulido A.J."/>
            <person name="Santero E."/>
            <person name="Camacho E.M."/>
        </authorList>
    </citation>
    <scope>NUCLEOTIDE SEQUENCE</scope>
    <source>
        <strain evidence="1">MPO218</strain>
    </source>
</reference>
<dbReference type="EMBL" id="CP059319">
    <property type="protein sequence ID" value="QTH23947.1"/>
    <property type="molecule type" value="Genomic_DNA"/>
</dbReference>
<proteinExistence type="predicted"/>
<sequence>MTTIPSPATFPIRVLFCIGITQTFFDLPTAGQAEVFAGFAAAFGDLEGRFGLKLLGTLDDDRIQVGQSVGHPFTSYILAEVPDLETIVKVCDQLRQTPVGDYRLWRYARIETRIGRPAFTESPHG</sequence>
<organism evidence="1 2">
    <name type="scientific">Rhizorhabdus wittichii</name>
    <dbReference type="NCBI Taxonomy" id="160791"/>
    <lineage>
        <taxon>Bacteria</taxon>
        <taxon>Pseudomonadati</taxon>
        <taxon>Pseudomonadota</taxon>
        <taxon>Alphaproteobacteria</taxon>
        <taxon>Sphingomonadales</taxon>
        <taxon>Sphingomonadaceae</taxon>
        <taxon>Rhizorhabdus</taxon>
    </lineage>
</organism>
<accession>A0A975D6J7</accession>
<dbReference type="Proteomes" id="UP000664914">
    <property type="component" value="Chromosome"/>
</dbReference>
<evidence type="ECO:0000313" key="2">
    <source>
        <dbReference type="Proteomes" id="UP000664914"/>
    </source>
</evidence>